<gene>
    <name evidence="1" type="ORF">GGX14DRAFT_402616</name>
</gene>
<accession>A0AAD6V1R4</accession>
<proteinExistence type="predicted"/>
<sequence>MPDALMPLHPDLPEYLRLIPSLTMLELFCPSPDRIIFATDDGNLFLPFLEMLGSARNYLPNLSELTLRGYIFEPADYDTLIGALKARRASGYAGPESFSLIFSDYNEADDDDAPDDDVIVALQQLGEEGMNVHVGPENQNFI</sequence>
<reference evidence="1" key="1">
    <citation type="submission" date="2023-03" db="EMBL/GenBank/DDBJ databases">
        <title>Massive genome expansion in bonnet fungi (Mycena s.s.) driven by repeated elements and novel gene families across ecological guilds.</title>
        <authorList>
            <consortium name="Lawrence Berkeley National Laboratory"/>
            <person name="Harder C.B."/>
            <person name="Miyauchi S."/>
            <person name="Viragh M."/>
            <person name="Kuo A."/>
            <person name="Thoen E."/>
            <person name="Andreopoulos B."/>
            <person name="Lu D."/>
            <person name="Skrede I."/>
            <person name="Drula E."/>
            <person name="Henrissat B."/>
            <person name="Morin E."/>
            <person name="Kohler A."/>
            <person name="Barry K."/>
            <person name="LaButti K."/>
            <person name="Morin E."/>
            <person name="Salamov A."/>
            <person name="Lipzen A."/>
            <person name="Mereny Z."/>
            <person name="Hegedus B."/>
            <person name="Baldrian P."/>
            <person name="Stursova M."/>
            <person name="Weitz H."/>
            <person name="Taylor A."/>
            <person name="Grigoriev I.V."/>
            <person name="Nagy L.G."/>
            <person name="Martin F."/>
            <person name="Kauserud H."/>
        </authorList>
    </citation>
    <scope>NUCLEOTIDE SEQUENCE</scope>
    <source>
        <strain evidence="1">9144</strain>
    </source>
</reference>
<name>A0AAD6V1R4_9AGAR</name>
<dbReference type="EMBL" id="JARJCW010000078">
    <property type="protein sequence ID" value="KAJ7197383.1"/>
    <property type="molecule type" value="Genomic_DNA"/>
</dbReference>
<keyword evidence="2" id="KW-1185">Reference proteome</keyword>
<dbReference type="AlphaFoldDB" id="A0AAD6V1R4"/>
<organism evidence="1 2">
    <name type="scientific">Mycena pura</name>
    <dbReference type="NCBI Taxonomy" id="153505"/>
    <lineage>
        <taxon>Eukaryota</taxon>
        <taxon>Fungi</taxon>
        <taxon>Dikarya</taxon>
        <taxon>Basidiomycota</taxon>
        <taxon>Agaricomycotina</taxon>
        <taxon>Agaricomycetes</taxon>
        <taxon>Agaricomycetidae</taxon>
        <taxon>Agaricales</taxon>
        <taxon>Marasmiineae</taxon>
        <taxon>Mycenaceae</taxon>
        <taxon>Mycena</taxon>
    </lineage>
</organism>
<protein>
    <submittedName>
        <fullName evidence="1">Uncharacterized protein</fullName>
    </submittedName>
</protein>
<evidence type="ECO:0000313" key="1">
    <source>
        <dbReference type="EMBL" id="KAJ7197383.1"/>
    </source>
</evidence>
<dbReference type="Proteomes" id="UP001219525">
    <property type="component" value="Unassembled WGS sequence"/>
</dbReference>
<evidence type="ECO:0000313" key="2">
    <source>
        <dbReference type="Proteomes" id="UP001219525"/>
    </source>
</evidence>
<comment type="caution">
    <text evidence="1">The sequence shown here is derived from an EMBL/GenBank/DDBJ whole genome shotgun (WGS) entry which is preliminary data.</text>
</comment>